<feature type="compositionally biased region" description="Gly residues" evidence="1">
    <location>
        <begin position="1354"/>
        <end position="1365"/>
    </location>
</feature>
<evidence type="ECO:0000259" key="2">
    <source>
        <dbReference type="PROSITE" id="PS51208"/>
    </source>
</evidence>
<evidence type="ECO:0000313" key="4">
    <source>
        <dbReference type="Proteomes" id="UP001262410"/>
    </source>
</evidence>
<organism evidence="3 4">
    <name type="scientific">Inquilinus ginsengisoli</name>
    <dbReference type="NCBI Taxonomy" id="363840"/>
    <lineage>
        <taxon>Bacteria</taxon>
        <taxon>Pseudomonadati</taxon>
        <taxon>Pseudomonadota</taxon>
        <taxon>Alphaproteobacteria</taxon>
        <taxon>Rhodospirillales</taxon>
        <taxon>Rhodospirillaceae</taxon>
        <taxon>Inquilinus</taxon>
    </lineage>
</organism>
<feature type="region of interest" description="Disordered" evidence="1">
    <location>
        <begin position="1338"/>
        <end position="1365"/>
    </location>
</feature>
<accession>A0ABU1JWF0</accession>
<evidence type="ECO:0000256" key="1">
    <source>
        <dbReference type="SAM" id="MobiDB-lite"/>
    </source>
</evidence>
<comment type="caution">
    <text evidence="3">The sequence shown here is derived from an EMBL/GenBank/DDBJ whole genome shotgun (WGS) entry which is preliminary data.</text>
</comment>
<dbReference type="SUPFAM" id="SSF103515">
    <property type="entry name" value="Autotransporter"/>
    <property type="match status" value="1"/>
</dbReference>
<proteinExistence type="predicted"/>
<protein>
    <recommendedName>
        <fullName evidence="2">Autotransporter domain-containing protein</fullName>
    </recommendedName>
</protein>
<dbReference type="InterPro" id="IPR005546">
    <property type="entry name" value="Autotransporte_beta"/>
</dbReference>
<dbReference type="RefSeq" id="WP_309799485.1">
    <property type="nucleotide sequence ID" value="NZ_JAVDPW010000010.1"/>
</dbReference>
<feature type="region of interest" description="Disordered" evidence="1">
    <location>
        <begin position="222"/>
        <end position="246"/>
    </location>
</feature>
<gene>
    <name evidence="3" type="ORF">E9232_005490</name>
</gene>
<reference evidence="3 4" key="1">
    <citation type="submission" date="2023-07" db="EMBL/GenBank/DDBJ databases">
        <title>Sorghum-associated microbial communities from plants grown in Nebraska, USA.</title>
        <authorList>
            <person name="Schachtman D."/>
        </authorList>
    </citation>
    <scope>NUCLEOTIDE SEQUENCE [LARGE SCALE GENOMIC DNA]</scope>
    <source>
        <strain evidence="3 4">584</strain>
    </source>
</reference>
<dbReference type="InterPro" id="IPR036709">
    <property type="entry name" value="Autotransporte_beta_dom_sf"/>
</dbReference>
<dbReference type="EMBL" id="JAVDPW010000010">
    <property type="protein sequence ID" value="MDR6292945.1"/>
    <property type="molecule type" value="Genomic_DNA"/>
</dbReference>
<dbReference type="SMART" id="SM00869">
    <property type="entry name" value="Autotransporter"/>
    <property type="match status" value="1"/>
</dbReference>
<dbReference type="Proteomes" id="UP001262410">
    <property type="component" value="Unassembled WGS sequence"/>
</dbReference>
<feature type="region of interest" description="Disordered" evidence="1">
    <location>
        <begin position="174"/>
        <end position="194"/>
    </location>
</feature>
<keyword evidence="4" id="KW-1185">Reference proteome</keyword>
<feature type="domain" description="Autotransporter" evidence="2">
    <location>
        <begin position="1944"/>
        <end position="2223"/>
    </location>
</feature>
<sequence length="2223" mass="209229">MRAKIDGSRGIVRAATAGTVPAASRPGLLWPRLALLSSVSAAGLLAAVPGHSGEIGCSGSNPATCNIAGGSYNQREYVFLTGAAGDDDVKTGGASDNLSVTNSGTFNLGSEISPFIIRAGITAATEGGVGQDEGGGGAGGAVSFTNNGTMTATLSTSSYPLFYLIEAISVGGEGDQDNKNDNSNGGTGGAGGTVTATNNSQLSVTGTVFDGMYGIFALSEGGRGGEQNSAVIDDQRGGTGGAGGSVTTTNNSSILFGNSSNRLQGIANGGGVVASSLGGSGGNYNGNAGSGGSATATNSGTVQIYWNAAAGGDRLLGIGALSAGGNGIESTDDSDNGGNGGSASTATVNNNGQILVDVTNGGSLVGAAMAAESRGGDGGKGPDKDQYGGNGGMGGSAVANLTGAGTLTTHGDSLYGILAESLGGQGGDASDGTALAGTGGGGGFGGNAGAVTVTTDAQTTITTTGTYAAGIAAHSIGGGGGTGSDFQSVLGGQGGNGGNGGNGGTVTVTTAGTISTSGDHAYGVLSQSIAGSGGTGGLATGEFVALGGDGAGGGTAGEAIVRNSGGITTGGYSSHGIIAQSVGGGGGAAGSATGLVSVGGDAAGTTDSDGGKVLINNTGTVTTAGKAAVGLIAQSVGGGGGSGGDSKGIAGVGGSGSAGGSGGEIDLINLGRIQTTGDFGLGVLAQSVGGGGGNGGDVLTVSTIASIGIGGNAANGGDGGTVCVDNTGAICSDGGGPAGQAATLTTAGNYAVGLMAQSIGGGGGNGGSVQNYSALSFVALQIGGKGGAGGAGNGVTVQQNDLAVTTGGAHAIGVLAQSVGGGGGNGGDASYYNVTVGFNASLVVGGSGGSGGGGGAAAVNLNNSRIMTGVPGPDVDPETYAPDDAFGIVAQSVGGGGGNGGSSSAADLVVAVPTGEGVSLAFNFQGAVGGTGGSGGAGGAASVTLNGGSSVTTVGDGSHAIVAQSVGGGGGNGGDASVLSTTLGDKNSVEVTAGMSLGGGGTSGSTGGTVTVTLGDSSGAVVGSPPALQLPPTQPTPASTIVTYGNYADGVLAQSIGGGGGNGGIGSSNAYSQGGVVSIKATVGVGGTGGSGGNGGAVNMTQYQNQTIQTLGSGSRGIVAQSIGGGGGNSQGGTLFLAAGAEGYEGRLSVGVGRTGGSGGDGGAVTANTDGAITTVGGDADGVMLQSIGGGGGLGGSIGADASSHPILDRIGEFKDNKDRLSDEGNTYTLTVDVGGTGGGGGNGGAVALTHSGRIATAGDWADGIVAQSIGGGGGAGGSSTASGSKVQANITVGVGGKGGSAATGGSVAAIFDDSHNNQIITTGYAANAVVLQSIGGGGGQGGDGSDQAAGNLTVGGDGGGTGGGGGNGGTVQINPLTDGRGSWLNAQTGGDDAIDILAQSIGGGGGTGGAGNSTAAKNVGGSAVAVVVGGKGGVSGSGEAVTLTTGLGLSTSGARAYGIVAQSIGGGGGIGGAGAANNLAGLALGGQGGAGGGGGAVTLDITTSSRITTRGAGAHAIVAQSIGGGGGIGGDASVGLFALNPTGRNGAGGSGGGTGGAVAVTVDGSIATSGANAFGILAQSIGGGGGFGGDQSGAFAGSTDATAAGDGGTVAVTQNGSIITTGANSTGIFAQSQGPEDNNTVTVTVNGAVTGGSGGGSGVWIAAGHDNVLTVNAGGSVSAASGTAIRYDGDYTTASGSLLTVNNYGTVSGNILLNNTDGPNAGTVNNYSDHTLIDASLYQADVMNQGRMVVGHSGTTDSTEITGNFTQGAAGSLVVDTDFNSSTADRLLVRGDAQLGGTLDLQATSLRPGRALTVLTVDGAATGAITPETSPIYGFALTPSGHDYRLSVASADFDADAMKLEGNQSKVARGLQDIWDAGGTDSFGKLFATLGAAADQGSSSYGNLLKDLSPGIALAPAQQLQAGMARFASGLMSCPVFSGTDALTGETDCAWAQVTGRSTQQTADAGTSGFSNDSITYQVGGQHEVAPGWFVGMSAAYQNSWLDAYDDRVDGNGDSGYVGLTVKREIGPWMVAGAISGSYGSFSLDRRIAVPGFEDTASSDPDVFAGSARLRVARTFAFSEMYLKPYVDLDAIYSRMPGYSENGGGDLGLKVEDSDQFTFAFSPSLEVGGRVDLDGAQLRPYAYAGVSILSDDDWTAKARFAGAPSGTGSFDTSLPIDDVVARIGAGVQVSTAAGFDIRLQYDGEFSDRVSSNSGSLRAIMPF</sequence>
<feature type="region of interest" description="Disordered" evidence="1">
    <location>
        <begin position="329"/>
        <end position="348"/>
    </location>
</feature>
<evidence type="ECO:0000313" key="3">
    <source>
        <dbReference type="EMBL" id="MDR6292945.1"/>
    </source>
</evidence>
<dbReference type="PROSITE" id="PS51208">
    <property type="entry name" value="AUTOTRANSPORTER"/>
    <property type="match status" value="1"/>
</dbReference>
<name>A0ABU1JWF0_9PROT</name>